<comment type="caution">
    <text evidence="1">The sequence shown here is derived from an EMBL/GenBank/DDBJ whole genome shotgun (WGS) entry which is preliminary data.</text>
</comment>
<keyword evidence="2" id="KW-1185">Reference proteome</keyword>
<accession>A0A2I0JTT0</accession>
<gene>
    <name evidence="1" type="ORF">CRG98_019903</name>
</gene>
<sequence length="187" mass="21495">MIFSFLGLGNHVVDVDLYFFMHHVMKECDHCPLIGCPGVFETERHDLIVECAPHCNERCFDLILLSHLNLIVSRKVVHEGELRVTCCAVHQDISMEQREIVLITGPIKVSIVDADSEFAVLLFHWHDISYPFRTIAHLEESRIHLLDDLLFNAEKKICSLTPFKTRPDLEGALCFCNAYIDLFGWLD</sequence>
<dbReference type="Proteomes" id="UP000233551">
    <property type="component" value="Unassembled WGS sequence"/>
</dbReference>
<proteinExistence type="predicted"/>
<name>A0A2I0JTT0_PUNGR</name>
<evidence type="ECO:0000313" key="2">
    <source>
        <dbReference type="Proteomes" id="UP000233551"/>
    </source>
</evidence>
<dbReference type="EMBL" id="PGOL01001241">
    <property type="protein sequence ID" value="PKI59727.1"/>
    <property type="molecule type" value="Genomic_DNA"/>
</dbReference>
<protein>
    <submittedName>
        <fullName evidence="1">Uncharacterized protein</fullName>
    </submittedName>
</protein>
<organism evidence="1 2">
    <name type="scientific">Punica granatum</name>
    <name type="common">Pomegranate</name>
    <dbReference type="NCBI Taxonomy" id="22663"/>
    <lineage>
        <taxon>Eukaryota</taxon>
        <taxon>Viridiplantae</taxon>
        <taxon>Streptophyta</taxon>
        <taxon>Embryophyta</taxon>
        <taxon>Tracheophyta</taxon>
        <taxon>Spermatophyta</taxon>
        <taxon>Magnoliopsida</taxon>
        <taxon>eudicotyledons</taxon>
        <taxon>Gunneridae</taxon>
        <taxon>Pentapetalae</taxon>
        <taxon>rosids</taxon>
        <taxon>malvids</taxon>
        <taxon>Myrtales</taxon>
        <taxon>Lythraceae</taxon>
        <taxon>Punica</taxon>
    </lineage>
</organism>
<dbReference type="AlphaFoldDB" id="A0A2I0JTT0"/>
<reference evidence="1 2" key="1">
    <citation type="submission" date="2017-11" db="EMBL/GenBank/DDBJ databases">
        <title>De-novo sequencing of pomegranate (Punica granatum L.) genome.</title>
        <authorList>
            <person name="Akparov Z."/>
            <person name="Amiraslanov A."/>
            <person name="Hajiyeva S."/>
            <person name="Abbasov M."/>
            <person name="Kaur K."/>
            <person name="Hamwieh A."/>
            <person name="Solovyev V."/>
            <person name="Salamov A."/>
            <person name="Braich B."/>
            <person name="Kosarev P."/>
            <person name="Mahmoud A."/>
            <person name="Hajiyev E."/>
            <person name="Babayeva S."/>
            <person name="Izzatullayeva V."/>
            <person name="Mammadov A."/>
            <person name="Mammadov A."/>
            <person name="Sharifova S."/>
            <person name="Ojaghi J."/>
            <person name="Eynullazada K."/>
            <person name="Bayramov B."/>
            <person name="Abdulazimova A."/>
            <person name="Shahmuradov I."/>
        </authorList>
    </citation>
    <scope>NUCLEOTIDE SEQUENCE [LARGE SCALE GENOMIC DNA]</scope>
    <source>
        <strain evidence="2">cv. AG2017</strain>
        <tissue evidence="1">Leaf</tissue>
    </source>
</reference>
<evidence type="ECO:0000313" key="1">
    <source>
        <dbReference type="EMBL" id="PKI59727.1"/>
    </source>
</evidence>